<sequence>MGLCLSYRIKKRSRKNLCDLKTEESTDKLSQTMNTSCSLALFNKKRNLGKIVLRQPVLKDLKKNKLYAARIQMRKFLMMRREGNKAF</sequence>
<name>A0A1R2CV91_9CILI</name>
<comment type="caution">
    <text evidence="1">The sequence shown here is derived from an EMBL/GenBank/DDBJ whole genome shotgun (WGS) entry which is preliminary data.</text>
</comment>
<keyword evidence="2" id="KW-1185">Reference proteome</keyword>
<evidence type="ECO:0000313" key="2">
    <source>
        <dbReference type="Proteomes" id="UP000187209"/>
    </source>
</evidence>
<dbReference type="EMBL" id="MPUH01000051">
    <property type="protein sequence ID" value="OMJ92937.1"/>
    <property type="molecule type" value="Genomic_DNA"/>
</dbReference>
<organism evidence="1 2">
    <name type="scientific">Stentor coeruleus</name>
    <dbReference type="NCBI Taxonomy" id="5963"/>
    <lineage>
        <taxon>Eukaryota</taxon>
        <taxon>Sar</taxon>
        <taxon>Alveolata</taxon>
        <taxon>Ciliophora</taxon>
        <taxon>Postciliodesmatophora</taxon>
        <taxon>Heterotrichea</taxon>
        <taxon>Heterotrichida</taxon>
        <taxon>Stentoridae</taxon>
        <taxon>Stentor</taxon>
    </lineage>
</organism>
<proteinExistence type="predicted"/>
<gene>
    <name evidence="1" type="ORF">SteCoe_4149</name>
</gene>
<reference evidence="1 2" key="1">
    <citation type="submission" date="2016-11" db="EMBL/GenBank/DDBJ databases">
        <title>The macronuclear genome of Stentor coeruleus: a giant cell with tiny introns.</title>
        <authorList>
            <person name="Slabodnick M."/>
            <person name="Ruby J.G."/>
            <person name="Reiff S.B."/>
            <person name="Swart E.C."/>
            <person name="Gosai S."/>
            <person name="Prabakaran S."/>
            <person name="Witkowska E."/>
            <person name="Larue G.E."/>
            <person name="Fisher S."/>
            <person name="Freeman R.M."/>
            <person name="Gunawardena J."/>
            <person name="Chu W."/>
            <person name="Stover N.A."/>
            <person name="Gregory B.D."/>
            <person name="Nowacki M."/>
            <person name="Derisi J."/>
            <person name="Roy S.W."/>
            <person name="Marshall W.F."/>
            <person name="Sood P."/>
        </authorList>
    </citation>
    <scope>NUCLEOTIDE SEQUENCE [LARGE SCALE GENOMIC DNA]</scope>
    <source>
        <strain evidence="1">WM001</strain>
    </source>
</reference>
<dbReference type="AlphaFoldDB" id="A0A1R2CV91"/>
<dbReference type="Proteomes" id="UP000187209">
    <property type="component" value="Unassembled WGS sequence"/>
</dbReference>
<protein>
    <submittedName>
        <fullName evidence="1">Uncharacterized protein</fullName>
    </submittedName>
</protein>
<accession>A0A1R2CV91</accession>
<evidence type="ECO:0000313" key="1">
    <source>
        <dbReference type="EMBL" id="OMJ92937.1"/>
    </source>
</evidence>